<keyword evidence="4" id="KW-0406">Ion transport</keyword>
<dbReference type="HAMAP" id="MF_00530">
    <property type="entry name" value="ATP_synth_epsil_bac"/>
    <property type="match status" value="1"/>
</dbReference>
<dbReference type="EMBL" id="MK814699">
    <property type="protein sequence ID" value="QCI07678.1"/>
    <property type="molecule type" value="Genomic_DNA"/>
</dbReference>
<evidence type="ECO:0000256" key="5">
    <source>
        <dbReference type="ARBA" id="ARBA00023136"/>
    </source>
</evidence>
<dbReference type="Gene3D" id="2.60.15.10">
    <property type="entry name" value="F0F1 ATP synthase delta/epsilon subunit, N-terminal"/>
    <property type="match status" value="1"/>
</dbReference>
<accession>A0A4D6WYJ0</accession>
<dbReference type="InterPro" id="IPR020546">
    <property type="entry name" value="ATP_synth_F1_dsu/esu_N"/>
</dbReference>
<dbReference type="InterPro" id="IPR020547">
    <property type="entry name" value="ATP_synth_F1_esu_C"/>
</dbReference>
<dbReference type="PANTHER" id="PTHR13822">
    <property type="entry name" value="ATP SYNTHASE DELTA/EPSILON CHAIN"/>
    <property type="match status" value="1"/>
</dbReference>
<evidence type="ECO:0000256" key="4">
    <source>
        <dbReference type="ARBA" id="ARBA00023065"/>
    </source>
</evidence>
<keyword evidence="3" id="KW-0813">Transport</keyword>
<keyword evidence="5" id="KW-0472">Membrane</keyword>
<dbReference type="SUPFAM" id="SSF51344">
    <property type="entry name" value="Epsilon subunit of F1F0-ATP synthase N-terminal domain"/>
    <property type="match status" value="1"/>
</dbReference>
<keyword evidence="6" id="KW-0139">CF(1)</keyword>
<keyword evidence="11" id="KW-0934">Plastid</keyword>
<keyword evidence="8" id="KW-0175">Coiled coil</keyword>
<proteinExistence type="inferred from homology"/>
<comment type="similarity">
    <text evidence="2">Belongs to the ATPase epsilon chain family.</text>
</comment>
<dbReference type="PANTHER" id="PTHR13822:SF10">
    <property type="entry name" value="ATP SYNTHASE EPSILON CHAIN, CHLOROPLASTIC"/>
    <property type="match status" value="1"/>
</dbReference>
<organism evidence="11">
    <name type="scientific">Nitophyllum punctatum</name>
    <dbReference type="NCBI Taxonomy" id="158729"/>
    <lineage>
        <taxon>Eukaryota</taxon>
        <taxon>Rhodophyta</taxon>
        <taxon>Florideophyceae</taxon>
        <taxon>Rhodymeniophycidae</taxon>
        <taxon>Ceramiales</taxon>
        <taxon>Delesseriaceae</taxon>
        <taxon>Nitophylloideae</taxon>
        <taxon>Nitophyllum</taxon>
    </lineage>
</organism>
<dbReference type="Pfam" id="PF02823">
    <property type="entry name" value="ATP-synt_DE_N"/>
    <property type="match status" value="1"/>
</dbReference>
<evidence type="ECO:0000259" key="9">
    <source>
        <dbReference type="Pfam" id="PF00401"/>
    </source>
</evidence>
<reference evidence="11" key="1">
    <citation type="journal article" date="2019" name="Mol. Phylogenet. Evol.">
        <title>Morphological evolution and classification of the red algal order Ceramiales inferred using plastid phylogenomics.</title>
        <authorList>
            <person name="Diaz-Tapia P."/>
            <person name="Pasella M.M."/>
            <person name="Verbruggen H."/>
            <person name="Maggs C.A."/>
        </authorList>
    </citation>
    <scope>NUCLEOTIDE SEQUENCE</scope>
    <source>
        <strain evidence="11">PD2930</strain>
    </source>
</reference>
<reference evidence="11" key="2">
    <citation type="submission" date="2019-04" db="EMBL/GenBank/DDBJ databases">
        <authorList>
            <person name="Pasella M."/>
        </authorList>
    </citation>
    <scope>NUCLEOTIDE SEQUENCE</scope>
    <source>
        <strain evidence="11">PD2930</strain>
    </source>
</reference>
<dbReference type="InterPro" id="IPR001469">
    <property type="entry name" value="ATP_synth_F1_dsu/esu"/>
</dbReference>
<evidence type="ECO:0000256" key="6">
    <source>
        <dbReference type="ARBA" id="ARBA00023196"/>
    </source>
</evidence>
<evidence type="ECO:0000256" key="2">
    <source>
        <dbReference type="ARBA" id="ARBA00005712"/>
    </source>
</evidence>
<dbReference type="Pfam" id="PF00401">
    <property type="entry name" value="ATP-synt_DE"/>
    <property type="match status" value="1"/>
</dbReference>
<evidence type="ECO:0000256" key="8">
    <source>
        <dbReference type="SAM" id="Coils"/>
    </source>
</evidence>
<dbReference type="CDD" id="cd12152">
    <property type="entry name" value="F1-ATPase_delta"/>
    <property type="match status" value="1"/>
</dbReference>
<dbReference type="AlphaFoldDB" id="A0A4D6WYJ0"/>
<evidence type="ECO:0000256" key="3">
    <source>
        <dbReference type="ARBA" id="ARBA00022448"/>
    </source>
</evidence>
<dbReference type="InterPro" id="IPR036771">
    <property type="entry name" value="ATPsynth_dsu/esu_N"/>
</dbReference>
<protein>
    <submittedName>
        <fullName evidence="11">ATP synthase CF1 subunit epsilon</fullName>
    </submittedName>
</protein>
<evidence type="ECO:0000313" key="11">
    <source>
        <dbReference type="EMBL" id="QCI07678.1"/>
    </source>
</evidence>
<geneLocation type="plastid" evidence="11"/>
<keyword evidence="7" id="KW-0066">ATP synthesis</keyword>
<dbReference type="GO" id="GO:0046933">
    <property type="term" value="F:proton-transporting ATP synthase activity, rotational mechanism"/>
    <property type="evidence" value="ECO:0007669"/>
    <property type="project" value="InterPro"/>
</dbReference>
<feature type="domain" description="ATP synthase F1 complex delta/epsilon subunit N-terminal" evidence="10">
    <location>
        <begin position="3"/>
        <end position="81"/>
    </location>
</feature>
<feature type="domain" description="ATP synthase epsilon subunit C-terminal" evidence="9">
    <location>
        <begin position="86"/>
        <end position="128"/>
    </location>
</feature>
<gene>
    <name evidence="11" type="primary">atpE</name>
</gene>
<comment type="subcellular location">
    <subcellularLocation>
        <location evidence="1">Membrane</location>
        <topology evidence="1">Peripheral membrane protein</topology>
    </subcellularLocation>
</comment>
<name>A0A4D6WYJ0_9FLOR</name>
<dbReference type="GO" id="GO:0045259">
    <property type="term" value="C:proton-transporting ATP synthase complex"/>
    <property type="evidence" value="ECO:0007669"/>
    <property type="project" value="UniProtKB-KW"/>
</dbReference>
<evidence type="ECO:0000259" key="10">
    <source>
        <dbReference type="Pfam" id="PF02823"/>
    </source>
</evidence>
<sequence length="138" mass="15196">MTLQIRVIAPDKIVWDANAEEVILPSSTGQLGILKDHIPLLTAIDIGVMRVRINKEWQPIILLGGFAEVDKNILTILVNGAETITEINHEEAENNLEEATKLLAQAKTNKEKIDATQGLRKAKARIQAGNVLNQLNNT</sequence>
<feature type="coiled-coil region" evidence="8">
    <location>
        <begin position="82"/>
        <end position="116"/>
    </location>
</feature>
<dbReference type="NCBIfam" id="TIGR01216">
    <property type="entry name" value="ATP_synt_epsi"/>
    <property type="match status" value="1"/>
</dbReference>
<evidence type="ECO:0000256" key="7">
    <source>
        <dbReference type="ARBA" id="ARBA00023310"/>
    </source>
</evidence>
<dbReference type="Gene3D" id="1.10.287.540">
    <property type="entry name" value="Helix hairpin bin"/>
    <property type="match status" value="1"/>
</dbReference>
<evidence type="ECO:0000256" key="1">
    <source>
        <dbReference type="ARBA" id="ARBA00004170"/>
    </source>
</evidence>